<gene>
    <name evidence="9" type="ORF">VIBC2010_09697</name>
</gene>
<evidence type="ECO:0000313" key="10">
    <source>
        <dbReference type="Proteomes" id="UP000002943"/>
    </source>
</evidence>
<feature type="transmembrane region" description="Helical" evidence="8">
    <location>
        <begin position="135"/>
        <end position="168"/>
    </location>
</feature>
<dbReference type="InterPro" id="IPR002781">
    <property type="entry name" value="TM_pro_TauE-like"/>
</dbReference>
<evidence type="ECO:0000313" key="9">
    <source>
        <dbReference type="EMBL" id="EFP97540.1"/>
    </source>
</evidence>
<feature type="transmembrane region" description="Helical" evidence="8">
    <location>
        <begin position="204"/>
        <end position="224"/>
    </location>
</feature>
<dbReference type="eggNOG" id="COG0730">
    <property type="taxonomic scope" value="Bacteria"/>
</dbReference>
<dbReference type="Proteomes" id="UP000002943">
    <property type="component" value="Unassembled WGS sequence"/>
</dbReference>
<dbReference type="GO" id="GO:0005886">
    <property type="term" value="C:plasma membrane"/>
    <property type="evidence" value="ECO:0007669"/>
    <property type="project" value="UniProtKB-SubCell"/>
</dbReference>
<feature type="transmembrane region" description="Helical" evidence="8">
    <location>
        <begin position="99"/>
        <end position="115"/>
    </location>
</feature>
<proteinExistence type="inferred from homology"/>
<name>E3BHC0_9VIBR</name>
<keyword evidence="6 8" id="KW-1133">Transmembrane helix</keyword>
<reference evidence="9 10" key="1">
    <citation type="journal article" date="2012" name="Int. J. Syst. Evol. Microbiol.">
        <title>Vibrio caribbeanicus sp. nov., isolated from the marine sponge Scleritoderma cyanea.</title>
        <authorList>
            <person name="Hoffmann M."/>
            <person name="Monday S.R."/>
            <person name="Allard M.W."/>
            <person name="Strain E.A."/>
            <person name="Whittaker P."/>
            <person name="Naum M."/>
            <person name="McCarthy P.J."/>
            <person name="Lopez J.V."/>
            <person name="Fischer M."/>
            <person name="Brown E.W."/>
        </authorList>
    </citation>
    <scope>NUCLEOTIDE SEQUENCE [LARGE SCALE GENOMIC DNA]</scope>
    <source>
        <strain evidence="9 10">ATCC BAA-2122</strain>
    </source>
</reference>
<comment type="caution">
    <text evidence="9">The sequence shown here is derived from an EMBL/GenBank/DDBJ whole genome shotgun (WGS) entry which is preliminary data.</text>
</comment>
<feature type="transmembrane region" description="Helical" evidence="8">
    <location>
        <begin position="231"/>
        <end position="250"/>
    </location>
</feature>
<evidence type="ECO:0000256" key="6">
    <source>
        <dbReference type="ARBA" id="ARBA00022989"/>
    </source>
</evidence>
<keyword evidence="4 8" id="KW-1003">Cell membrane</keyword>
<comment type="similarity">
    <text evidence="2 8">Belongs to the 4-toluene sulfonate uptake permease (TSUP) (TC 2.A.102) family.</text>
</comment>
<evidence type="ECO:0000256" key="3">
    <source>
        <dbReference type="ARBA" id="ARBA00022448"/>
    </source>
</evidence>
<dbReference type="Pfam" id="PF01925">
    <property type="entry name" value="TauE"/>
    <property type="match status" value="1"/>
</dbReference>
<evidence type="ECO:0000256" key="2">
    <source>
        <dbReference type="ARBA" id="ARBA00009142"/>
    </source>
</evidence>
<dbReference type="STRING" id="796620.VIBC2010_09697"/>
<dbReference type="RefSeq" id="WP_009600411.1">
    <property type="nucleotide sequence ID" value="NZ_AEIU01000056.1"/>
</dbReference>
<evidence type="ECO:0000256" key="4">
    <source>
        <dbReference type="ARBA" id="ARBA00022475"/>
    </source>
</evidence>
<accession>E3BHC0</accession>
<feature type="transmembrane region" description="Helical" evidence="8">
    <location>
        <begin position="180"/>
        <end position="198"/>
    </location>
</feature>
<evidence type="ECO:0000256" key="5">
    <source>
        <dbReference type="ARBA" id="ARBA00022692"/>
    </source>
</evidence>
<comment type="subcellular location">
    <subcellularLocation>
        <location evidence="1 8">Cell membrane</location>
        <topology evidence="1 8">Multi-pass membrane protein</topology>
    </subcellularLocation>
</comment>
<organism evidence="9 10">
    <name type="scientific">Vibrio caribbeanicus ATCC BAA-2122</name>
    <dbReference type="NCBI Taxonomy" id="796620"/>
    <lineage>
        <taxon>Bacteria</taxon>
        <taxon>Pseudomonadati</taxon>
        <taxon>Pseudomonadota</taxon>
        <taxon>Gammaproteobacteria</taxon>
        <taxon>Vibrionales</taxon>
        <taxon>Vibrionaceae</taxon>
        <taxon>Vibrio</taxon>
    </lineage>
</organism>
<dbReference type="OrthoDB" id="9807082at2"/>
<dbReference type="PANTHER" id="PTHR30269">
    <property type="entry name" value="TRANSMEMBRANE PROTEIN YFCA"/>
    <property type="match status" value="1"/>
</dbReference>
<dbReference type="PANTHER" id="PTHR30269:SF0">
    <property type="entry name" value="MEMBRANE TRANSPORTER PROTEIN YFCA-RELATED"/>
    <property type="match status" value="1"/>
</dbReference>
<dbReference type="InterPro" id="IPR052017">
    <property type="entry name" value="TSUP"/>
</dbReference>
<evidence type="ECO:0000256" key="8">
    <source>
        <dbReference type="RuleBase" id="RU363041"/>
    </source>
</evidence>
<evidence type="ECO:0000256" key="7">
    <source>
        <dbReference type="ARBA" id="ARBA00023136"/>
    </source>
</evidence>
<dbReference type="AlphaFoldDB" id="E3BHC0"/>
<protein>
    <recommendedName>
        <fullName evidence="8">Probable membrane transporter protein</fullName>
    </recommendedName>
</protein>
<evidence type="ECO:0000256" key="1">
    <source>
        <dbReference type="ARBA" id="ARBA00004651"/>
    </source>
</evidence>
<keyword evidence="10" id="KW-1185">Reference proteome</keyword>
<keyword evidence="5 8" id="KW-0812">Transmembrane</keyword>
<keyword evidence="7 8" id="KW-0472">Membrane</keyword>
<dbReference type="EMBL" id="AEIU01000056">
    <property type="protein sequence ID" value="EFP97540.1"/>
    <property type="molecule type" value="Genomic_DNA"/>
</dbReference>
<sequence>MEWVLLFFSGLLAGVLNSIAGGGSFITFPALLFVGLPPVVANATNTFSSCAGYVSGAAGFYQELKEIRHFLPTVVLFSTLGGALGAISLLFIPSAHFEALIPWLMLFATSLFILGERVNRALNDLISRRLKEEPWFRYLSVFLLFLIALYGGFFNAGLGIVILGYLVLTGFSDVHQMNGLKLLISAIVSMTAIVIFIYDGLIDWSSGAAVMLGTLIGGFIAARISRRIDATYVRVGIIITSISLTVYFFYSTY</sequence>
<keyword evidence="3" id="KW-0813">Transport</keyword>
<feature type="transmembrane region" description="Helical" evidence="8">
    <location>
        <begin position="70"/>
        <end position="92"/>
    </location>
</feature>